<evidence type="ECO:0000313" key="1">
    <source>
        <dbReference type="EMBL" id="KAG0701621.1"/>
    </source>
</evidence>
<keyword evidence="3" id="KW-1185">Reference proteome</keyword>
<dbReference type="EMBL" id="JACEEZ010025360">
    <property type="protein sequence ID" value="KAG0701621.1"/>
    <property type="molecule type" value="Genomic_DNA"/>
</dbReference>
<dbReference type="Gene3D" id="3.40.50.1110">
    <property type="entry name" value="SGNH hydrolase"/>
    <property type="match status" value="1"/>
</dbReference>
<dbReference type="Proteomes" id="UP000770661">
    <property type="component" value="Unassembled WGS sequence"/>
</dbReference>
<proteinExistence type="predicted"/>
<organism evidence="2 3">
    <name type="scientific">Chionoecetes opilio</name>
    <name type="common">Atlantic snow crab</name>
    <name type="synonym">Cancer opilio</name>
    <dbReference type="NCBI Taxonomy" id="41210"/>
    <lineage>
        <taxon>Eukaryota</taxon>
        <taxon>Metazoa</taxon>
        <taxon>Ecdysozoa</taxon>
        <taxon>Arthropoda</taxon>
        <taxon>Crustacea</taxon>
        <taxon>Multicrustacea</taxon>
        <taxon>Malacostraca</taxon>
        <taxon>Eumalacostraca</taxon>
        <taxon>Eucarida</taxon>
        <taxon>Decapoda</taxon>
        <taxon>Pleocyemata</taxon>
        <taxon>Brachyura</taxon>
        <taxon>Eubrachyura</taxon>
        <taxon>Majoidea</taxon>
        <taxon>Majidae</taxon>
        <taxon>Chionoecetes</taxon>
    </lineage>
</organism>
<protein>
    <submittedName>
        <fullName evidence="2">Uncharacterized protein</fullName>
    </submittedName>
</protein>
<evidence type="ECO:0000313" key="2">
    <source>
        <dbReference type="EMBL" id="KAG0714563.1"/>
    </source>
</evidence>
<evidence type="ECO:0000313" key="3">
    <source>
        <dbReference type="Proteomes" id="UP000770661"/>
    </source>
</evidence>
<gene>
    <name evidence="1" type="ORF">GWK47_002911</name>
    <name evidence="2" type="ORF">GWK47_013883</name>
</gene>
<comment type="caution">
    <text evidence="2">The sequence shown here is derived from an EMBL/GenBank/DDBJ whole genome shotgun (WGS) entry which is preliminary data.</text>
</comment>
<dbReference type="EMBL" id="JACEEZ010020427">
    <property type="protein sequence ID" value="KAG0714563.1"/>
    <property type="molecule type" value="Genomic_DNA"/>
</dbReference>
<name>A0A8J4XTQ0_CHIOP</name>
<dbReference type="AlphaFoldDB" id="A0A8J4XTQ0"/>
<accession>A0A8J4XTQ0</accession>
<reference evidence="2" key="1">
    <citation type="submission" date="2020-07" db="EMBL/GenBank/DDBJ databases">
        <title>The High-quality genome of the commercially important snow crab, Chionoecetes opilio.</title>
        <authorList>
            <person name="Jeong J.-H."/>
            <person name="Ryu S."/>
        </authorList>
    </citation>
    <scope>NUCLEOTIDE SEQUENCE</scope>
    <source>
        <strain evidence="2">MADBK_172401_WGS</strain>
        <tissue evidence="2">Digestive gland</tissue>
    </source>
</reference>
<dbReference type="InterPro" id="IPR036514">
    <property type="entry name" value="SGNH_hydro_sf"/>
</dbReference>
<dbReference type="OrthoDB" id="239776at2759"/>
<dbReference type="SUPFAM" id="SSF52266">
    <property type="entry name" value="SGNH hydrolase"/>
    <property type="match status" value="1"/>
</dbReference>
<sequence>MVQNVRRHVAMRDQKSVLVSLSGKDMEDVVKEVRKQVEGVQEGMVILQEGGNNLRRSGSEQTVGKMMECLKYIKKDRKKLRVAVVGIMRRPRENAGYEEMRRDTNKRLQEEVVKMNQVPGDYEVSFIDLDGALPQEVFERDGVHLN</sequence>